<dbReference type="SUPFAM" id="SSF46785">
    <property type="entry name" value="Winged helix' DNA-binding domain"/>
    <property type="match status" value="1"/>
</dbReference>
<evidence type="ECO:0000313" key="3">
    <source>
        <dbReference type="Proteomes" id="UP000075950"/>
    </source>
</evidence>
<dbReference type="Gene3D" id="1.10.10.10">
    <property type="entry name" value="Winged helix-like DNA-binding domain superfamily/Winged helix DNA-binding domain"/>
    <property type="match status" value="1"/>
</dbReference>
<evidence type="ECO:0000313" key="2">
    <source>
        <dbReference type="EMBL" id="AMT94268.1"/>
    </source>
</evidence>
<dbReference type="SUPFAM" id="SSF55811">
    <property type="entry name" value="Nudix"/>
    <property type="match status" value="1"/>
</dbReference>
<sequence length="206" mass="23143">MTGWTDERGKRLSDYPRPSVAVDTALLTVRDETLCVAVVDREGSKRLPGTFLHEGELLAEAVERSLQQRVGLRGVVPRQLRTFDAIDRDNRGRVLSVAHMIALPEHQLIDIGVVPIDKAVGLDFDHDLIVAEAVAVLRREYADHPDPARLLGECFTILDLHRTHVAIDPTTAHKDTFRRAMKRELVETDQMETGTVGKPARLFRRT</sequence>
<dbReference type="InterPro" id="IPR015797">
    <property type="entry name" value="NUDIX_hydrolase-like_dom_sf"/>
</dbReference>
<dbReference type="Pfam" id="PF21906">
    <property type="entry name" value="WHD_NrtR"/>
    <property type="match status" value="1"/>
</dbReference>
<dbReference type="RefSeq" id="WP_062861884.1">
    <property type="nucleotide sequence ID" value="NZ_CP014869.1"/>
</dbReference>
<dbReference type="GO" id="GO:0016787">
    <property type="term" value="F:hydrolase activity"/>
    <property type="evidence" value="ECO:0007669"/>
    <property type="project" value="UniProtKB-KW"/>
</dbReference>
<dbReference type="Proteomes" id="UP000075950">
    <property type="component" value="Chromosome"/>
</dbReference>
<accession>A0A142NNA6</accession>
<evidence type="ECO:0000259" key="1">
    <source>
        <dbReference type="Pfam" id="PF21906"/>
    </source>
</evidence>
<dbReference type="EMBL" id="CP014869">
    <property type="protein sequence ID" value="AMT94268.1"/>
    <property type="molecule type" value="Genomic_DNA"/>
</dbReference>
<dbReference type="CDD" id="cd18873">
    <property type="entry name" value="NUDIX_NadM_like"/>
    <property type="match status" value="1"/>
</dbReference>
<keyword evidence="2" id="KW-0378">Hydrolase</keyword>
<gene>
    <name evidence="2" type="ORF">A2T55_11175</name>
</gene>
<protein>
    <submittedName>
        <fullName evidence="2">NUDIX hydrolase</fullName>
    </submittedName>
</protein>
<dbReference type="KEGG" id="bly:A2T55_11175"/>
<organism evidence="2 3">
    <name type="scientific">Brevibacterium linens</name>
    <dbReference type="NCBI Taxonomy" id="1703"/>
    <lineage>
        <taxon>Bacteria</taxon>
        <taxon>Bacillati</taxon>
        <taxon>Actinomycetota</taxon>
        <taxon>Actinomycetes</taxon>
        <taxon>Micrococcales</taxon>
        <taxon>Brevibacteriaceae</taxon>
        <taxon>Brevibacterium</taxon>
    </lineage>
</organism>
<reference evidence="3" key="1">
    <citation type="submission" date="2016-03" db="EMBL/GenBank/DDBJ databases">
        <authorList>
            <person name="Ploux O."/>
        </authorList>
    </citation>
    <scope>NUCLEOTIDE SEQUENCE [LARGE SCALE GENOMIC DNA]</scope>
    <source>
        <strain evidence="3">BS258</strain>
    </source>
</reference>
<dbReference type="InterPro" id="IPR054105">
    <property type="entry name" value="WHD_NrtR"/>
</dbReference>
<name>A0A142NNA6_BRELN</name>
<dbReference type="InterPro" id="IPR036388">
    <property type="entry name" value="WH-like_DNA-bd_sf"/>
</dbReference>
<feature type="domain" description="NrtR DNA-binding winged helix" evidence="1">
    <location>
        <begin position="148"/>
        <end position="204"/>
    </location>
</feature>
<proteinExistence type="predicted"/>
<dbReference type="AlphaFoldDB" id="A0A142NNA6"/>
<dbReference type="InterPro" id="IPR036390">
    <property type="entry name" value="WH_DNA-bd_sf"/>
</dbReference>
<dbReference type="Gene3D" id="3.90.79.10">
    <property type="entry name" value="Nucleoside Triphosphate Pyrophosphohydrolase"/>
    <property type="match status" value="1"/>
</dbReference>